<keyword evidence="12 14" id="KW-0830">Ubiquinone</keyword>
<keyword evidence="6 14" id="KW-0479">Metal-binding</keyword>
<evidence type="ECO:0000256" key="3">
    <source>
        <dbReference type="ARBA" id="ARBA00022448"/>
    </source>
</evidence>
<dbReference type="Pfam" id="PF05187">
    <property type="entry name" value="Fer4_ETF_QO"/>
    <property type="match status" value="1"/>
</dbReference>
<keyword evidence="5 14" id="KW-0285">Flavoprotein</keyword>
<keyword evidence="4" id="KW-0004">4Fe-4S</keyword>
<comment type="cofactor">
    <cofactor evidence="1 14">
        <name>FAD</name>
        <dbReference type="ChEBI" id="CHEBI:57692"/>
    </cofactor>
</comment>
<evidence type="ECO:0000259" key="15">
    <source>
        <dbReference type="Pfam" id="PF05187"/>
    </source>
</evidence>
<keyword evidence="8 14" id="KW-0249">Electron transport</keyword>
<dbReference type="STRING" id="391735.Veis_3981"/>
<evidence type="ECO:0000256" key="8">
    <source>
        <dbReference type="ARBA" id="ARBA00022982"/>
    </source>
</evidence>
<dbReference type="GO" id="GO:0004174">
    <property type="term" value="F:electron-transferring-flavoprotein dehydrogenase activity"/>
    <property type="evidence" value="ECO:0007669"/>
    <property type="project" value="UniProtKB-UniRule"/>
</dbReference>
<evidence type="ECO:0000259" key="16">
    <source>
        <dbReference type="Pfam" id="PF21162"/>
    </source>
</evidence>
<evidence type="ECO:0000256" key="5">
    <source>
        <dbReference type="ARBA" id="ARBA00022630"/>
    </source>
</evidence>
<comment type="cofactor">
    <cofactor evidence="14">
        <name>[4Fe-4S] cluster</name>
        <dbReference type="ChEBI" id="CHEBI:49883"/>
    </cofactor>
    <text evidence="14">Binds 1 [4Fe-4S] cluster.</text>
</comment>
<dbReference type="SUPFAM" id="SSF51905">
    <property type="entry name" value="FAD/NAD(P)-binding domain"/>
    <property type="match status" value="1"/>
</dbReference>
<sequence length="566" mass="61872">MTNQELLARYGPRESMQYDLVVVGAGPGGLATAIHAKQLAAEKGREISVLVLEKGSAPGAHILSGAIMDPRALTELIPDWKQRGAPLNQPVTDDAYVFLSRQSGFRVPRLLLPPFAQNHGNFIVSLGDVTRWLAEQAEALGVEIFPGFPAAELLYDDDGSVKGVATGHLGLGKDGQPTAGFQLGMELLGKYTVFAEGARGHLGRQLIARYQLDQDREPQSFAIGIKELWEIDPARHQPGFVLHSAGWPMASDTYGGAFLYHMQERKVAVGFVTGLGYTNPYLDPFEEFQRWKTHPNIRYYFENDSGAISARRLSYGARAINASGINALPKTVFPGGALVGCDAGYLNVGRIKGSHAAIKTGMLAAQAACEAIIAGRQHDELSAYPEAFGKSWLHTELNKDRNFKNWFKHGLATATLMNGLEQLVLRGRIPWTLHRDQPDHARLRPAAECRPIAYPKPDGKLTFDRLASVFISNTNHEENQPAHLTLEDASVPVRTNLARYAGPETRYCPAGVYEFVPDETQGGQAQRLQINAQNCVHCKTCDIKDPTQNIVWVTPEGGGGPNYAGM</sequence>
<reference evidence="17" key="1">
    <citation type="submission" date="2006-12" db="EMBL/GenBank/DDBJ databases">
        <title>Complete sequence of Chromosome1 of Verminephrobacter eiseniae EF01-2.</title>
        <authorList>
            <consortium name="US DOE Joint Genome Institute"/>
            <person name="Copeland A."/>
            <person name="Lucas S."/>
            <person name="Lapidus A."/>
            <person name="Barry K."/>
            <person name="Detter J.C."/>
            <person name="Glavina del Rio T."/>
            <person name="Dalin E."/>
            <person name="Tice H."/>
            <person name="Pitluck S."/>
            <person name="Chertkov O."/>
            <person name="Brettin T."/>
            <person name="Bruce D."/>
            <person name="Han C."/>
            <person name="Tapia R."/>
            <person name="Gilna P."/>
            <person name="Schmutz J."/>
            <person name="Larimer F."/>
            <person name="Land M."/>
            <person name="Hauser L."/>
            <person name="Kyrpides N."/>
            <person name="Kim E."/>
            <person name="Stahl D."/>
            <person name="Richardson P."/>
        </authorList>
    </citation>
    <scope>NUCLEOTIDE SEQUENCE</scope>
    <source>
        <strain evidence="17">EF01-2</strain>
    </source>
</reference>
<dbReference type="SUPFAM" id="SSF54862">
    <property type="entry name" value="4Fe-4S ferredoxins"/>
    <property type="match status" value="1"/>
</dbReference>
<keyword evidence="7 14" id="KW-0274">FAD</keyword>
<evidence type="ECO:0000256" key="9">
    <source>
        <dbReference type="ARBA" id="ARBA00023002"/>
    </source>
</evidence>
<proteinExistence type="predicted"/>
<dbReference type="EC" id="1.5.5.1" evidence="14"/>
<dbReference type="Gene3D" id="3.50.50.60">
    <property type="entry name" value="FAD/NAD(P)-binding domain"/>
    <property type="match status" value="1"/>
</dbReference>
<evidence type="ECO:0000256" key="6">
    <source>
        <dbReference type="ARBA" id="ARBA00022723"/>
    </source>
</evidence>
<protein>
    <recommendedName>
        <fullName evidence="14">Electron transfer flavoprotein-ubiquinone oxidoreductase</fullName>
        <shortName evidence="14">ETF-QO</shortName>
        <ecNumber evidence="14">1.5.5.1</ecNumber>
    </recommendedName>
</protein>
<feature type="domain" description="ETF-QO/FixC ubiquinone-binding" evidence="16">
    <location>
        <begin position="221"/>
        <end position="320"/>
    </location>
</feature>
<evidence type="ECO:0000256" key="4">
    <source>
        <dbReference type="ARBA" id="ARBA00022485"/>
    </source>
</evidence>
<evidence type="ECO:0000256" key="7">
    <source>
        <dbReference type="ARBA" id="ARBA00022827"/>
    </source>
</evidence>
<dbReference type="Pfam" id="PF21162">
    <property type="entry name" value="ETFQO_UQ-bd"/>
    <property type="match status" value="1"/>
</dbReference>
<keyword evidence="9 14" id="KW-0560">Oxidoreductase</keyword>
<accession>A1WPY1</accession>
<dbReference type="EMBL" id="CP000542">
    <property type="protein sequence ID" value="ABM59688.1"/>
    <property type="molecule type" value="Genomic_DNA"/>
</dbReference>
<keyword evidence="10 14" id="KW-0408">Iron</keyword>
<dbReference type="GO" id="GO:0051539">
    <property type="term" value="F:4 iron, 4 sulfur cluster binding"/>
    <property type="evidence" value="ECO:0007669"/>
    <property type="project" value="UniProtKB-UniRule"/>
</dbReference>
<evidence type="ECO:0000256" key="14">
    <source>
        <dbReference type="RuleBase" id="RU366068"/>
    </source>
</evidence>
<dbReference type="InterPro" id="IPR007859">
    <property type="entry name" value="ETF-QO/FixX_C"/>
</dbReference>
<comment type="catalytic activity">
    <reaction evidence="13 14">
        <text>a ubiquinone + reduced [electron-transfer flavoprotein] = a ubiquinol + oxidized [electron-transfer flavoprotein] + H(+)</text>
        <dbReference type="Rhea" id="RHEA:24052"/>
        <dbReference type="Rhea" id="RHEA-COMP:9565"/>
        <dbReference type="Rhea" id="RHEA-COMP:9566"/>
        <dbReference type="Rhea" id="RHEA-COMP:10685"/>
        <dbReference type="Rhea" id="RHEA-COMP:10686"/>
        <dbReference type="ChEBI" id="CHEBI:15378"/>
        <dbReference type="ChEBI" id="CHEBI:16389"/>
        <dbReference type="ChEBI" id="CHEBI:17976"/>
        <dbReference type="ChEBI" id="CHEBI:57692"/>
        <dbReference type="ChEBI" id="CHEBI:58307"/>
        <dbReference type="EC" id="1.5.5.1"/>
    </reaction>
</comment>
<evidence type="ECO:0000313" key="18">
    <source>
        <dbReference type="Proteomes" id="UP000000374"/>
    </source>
</evidence>
<dbReference type="SUPFAM" id="SSF54373">
    <property type="entry name" value="FAD-linked reductases, C-terminal domain"/>
    <property type="match status" value="1"/>
</dbReference>
<evidence type="ECO:0000256" key="1">
    <source>
        <dbReference type="ARBA" id="ARBA00001974"/>
    </source>
</evidence>
<dbReference type="eggNOG" id="COG2440">
    <property type="taxonomic scope" value="Bacteria"/>
</dbReference>
<evidence type="ECO:0000256" key="2">
    <source>
        <dbReference type="ARBA" id="ARBA00002819"/>
    </source>
</evidence>
<dbReference type="InterPro" id="IPR049398">
    <property type="entry name" value="ETF-QO/FixC_UQ-bd"/>
</dbReference>
<dbReference type="OrthoDB" id="9766632at2"/>
<dbReference type="PANTHER" id="PTHR10617:SF107">
    <property type="entry name" value="ELECTRON TRANSFER FLAVOPROTEIN-UBIQUINONE OXIDOREDUCTASE, MITOCHONDRIAL"/>
    <property type="match status" value="1"/>
</dbReference>
<dbReference type="eggNOG" id="COG0644">
    <property type="taxonomic scope" value="Bacteria"/>
</dbReference>
<dbReference type="Proteomes" id="UP000000374">
    <property type="component" value="Chromosome"/>
</dbReference>
<dbReference type="Pfam" id="PF13450">
    <property type="entry name" value="NAD_binding_8"/>
    <property type="match status" value="1"/>
</dbReference>
<dbReference type="InterPro" id="IPR040156">
    <property type="entry name" value="ETF-QO"/>
</dbReference>
<dbReference type="GeneID" id="76462330"/>
<evidence type="ECO:0000313" key="17">
    <source>
        <dbReference type="EMBL" id="ABM59688.1"/>
    </source>
</evidence>
<dbReference type="Gene3D" id="3.30.70.20">
    <property type="match status" value="1"/>
</dbReference>
<dbReference type="RefSeq" id="WP_011811675.1">
    <property type="nucleotide sequence ID" value="NC_008786.1"/>
</dbReference>
<dbReference type="FunFam" id="3.30.70.20:FF:000012">
    <property type="entry name" value="Electron transfer flavoprotein-ubiquinone oxidoreductase, mitochondrial"/>
    <property type="match status" value="1"/>
</dbReference>
<comment type="function">
    <text evidence="2 14">Accepts electrons from ETF and reduces ubiquinone.</text>
</comment>
<evidence type="ECO:0000256" key="11">
    <source>
        <dbReference type="ARBA" id="ARBA00023014"/>
    </source>
</evidence>
<dbReference type="HOGENOM" id="CLU_009667_4_1_4"/>
<keyword evidence="3 14" id="KW-0813">Transport</keyword>
<keyword evidence="11 14" id="KW-0411">Iron-sulfur</keyword>
<dbReference type="PANTHER" id="PTHR10617">
    <property type="entry name" value="ELECTRON TRANSFER FLAVOPROTEIN-UBIQUINONE OXIDOREDUCTASE"/>
    <property type="match status" value="1"/>
</dbReference>
<dbReference type="InterPro" id="IPR036188">
    <property type="entry name" value="FAD/NAD-bd_sf"/>
</dbReference>
<feature type="domain" description="ETF-QO/FixX C-terminal" evidence="15">
    <location>
        <begin position="459"/>
        <end position="563"/>
    </location>
</feature>
<name>A1WPY1_VEREI</name>
<evidence type="ECO:0000256" key="13">
    <source>
        <dbReference type="ARBA" id="ARBA00052682"/>
    </source>
</evidence>
<organism evidence="17 18">
    <name type="scientific">Verminephrobacter eiseniae (strain EF01-2)</name>
    <dbReference type="NCBI Taxonomy" id="391735"/>
    <lineage>
        <taxon>Bacteria</taxon>
        <taxon>Pseudomonadati</taxon>
        <taxon>Pseudomonadota</taxon>
        <taxon>Betaproteobacteria</taxon>
        <taxon>Burkholderiales</taxon>
        <taxon>Comamonadaceae</taxon>
        <taxon>Verminephrobacter</taxon>
    </lineage>
</organism>
<dbReference type="AlphaFoldDB" id="A1WPY1"/>
<dbReference type="Gene3D" id="3.30.9.90">
    <property type="match status" value="1"/>
</dbReference>
<evidence type="ECO:0000256" key="12">
    <source>
        <dbReference type="ARBA" id="ARBA00023075"/>
    </source>
</evidence>
<evidence type="ECO:0000256" key="10">
    <source>
        <dbReference type="ARBA" id="ARBA00023004"/>
    </source>
</evidence>
<dbReference type="GO" id="GO:0046872">
    <property type="term" value="F:metal ion binding"/>
    <property type="evidence" value="ECO:0007669"/>
    <property type="project" value="UniProtKB-KW"/>
</dbReference>
<gene>
    <name evidence="17" type="ordered locus">Veis_3981</name>
</gene>
<keyword evidence="18" id="KW-1185">Reference proteome</keyword>
<dbReference type="KEGG" id="vei:Veis_3981"/>